<dbReference type="PANTHER" id="PTHR37485:SF1">
    <property type="entry name" value="CELL DIVISION PROTEIN FTSB"/>
    <property type="match status" value="1"/>
</dbReference>
<comment type="subunit">
    <text evidence="7">Part of a complex composed of FtsB, FtsL and FtsQ.</text>
</comment>
<evidence type="ECO:0000313" key="8">
    <source>
        <dbReference type="EMBL" id="ASJ23368.1"/>
    </source>
</evidence>
<reference evidence="10" key="2">
    <citation type="submission" date="2017-06" db="EMBL/GenBank/DDBJ databases">
        <title>Whole genome sequence of Laribacter hongkongensis LHGZ1.</title>
        <authorList>
            <person name="Chen D."/>
            <person name="Wu H."/>
            <person name="Chen J."/>
        </authorList>
    </citation>
    <scope>NUCLEOTIDE SEQUENCE [LARGE SCALE GENOMIC DNA]</scope>
    <source>
        <strain evidence="10">LHGZ1</strain>
    </source>
</reference>
<dbReference type="HAMAP" id="MF_00599">
    <property type="entry name" value="FtsB"/>
    <property type="match status" value="1"/>
</dbReference>
<keyword evidence="1 7" id="KW-1003">Cell membrane</keyword>
<organism evidence="8 10">
    <name type="scientific">Laribacter hongkongensis</name>
    <dbReference type="NCBI Taxonomy" id="168471"/>
    <lineage>
        <taxon>Bacteria</taxon>
        <taxon>Pseudomonadati</taxon>
        <taxon>Pseudomonadota</taxon>
        <taxon>Betaproteobacteria</taxon>
        <taxon>Neisseriales</taxon>
        <taxon>Aquaspirillaceae</taxon>
        <taxon>Laribacter</taxon>
    </lineage>
</organism>
<dbReference type="PANTHER" id="PTHR37485">
    <property type="entry name" value="CELL DIVISION PROTEIN FTSB"/>
    <property type="match status" value="1"/>
</dbReference>
<sequence>MRIVPVVLLTGIALLQWPLWFGKGSWVRSLQLESQLTEQRALNEKLLSRNMVLAADVQDLKTGHAAVEERARNELGMVRQGEVFFQVLGPVAR</sequence>
<dbReference type="GeneID" id="75109300"/>
<dbReference type="GO" id="GO:0005886">
    <property type="term" value="C:plasma membrane"/>
    <property type="evidence" value="ECO:0007669"/>
    <property type="project" value="UniProtKB-SubCell"/>
</dbReference>
<comment type="similarity">
    <text evidence="7">Belongs to the FtsB family.</text>
</comment>
<feature type="topological domain" description="Cytoplasmic" evidence="7">
    <location>
        <begin position="1"/>
        <end position="3"/>
    </location>
</feature>
<dbReference type="Pfam" id="PF04977">
    <property type="entry name" value="DivIC"/>
    <property type="match status" value="1"/>
</dbReference>
<dbReference type="Proteomes" id="UP000197424">
    <property type="component" value="Chromosome"/>
</dbReference>
<keyword evidence="2 7" id="KW-0132">Cell division</keyword>
<proteinExistence type="inferred from homology"/>
<keyword evidence="6 7" id="KW-0131">Cell cycle</keyword>
<comment type="subcellular location">
    <subcellularLocation>
        <location evidence="7">Cell inner membrane</location>
        <topology evidence="7">Single-pass type II membrane protein</topology>
    </subcellularLocation>
    <text evidence="7">Localizes to the division septum.</text>
</comment>
<evidence type="ECO:0000313" key="10">
    <source>
        <dbReference type="Proteomes" id="UP000197424"/>
    </source>
</evidence>
<dbReference type="EMBL" id="CP022115">
    <property type="protein sequence ID" value="ASJ23368.1"/>
    <property type="molecule type" value="Genomic_DNA"/>
</dbReference>
<dbReference type="NCBIfam" id="NF002058">
    <property type="entry name" value="PRK00888.1"/>
    <property type="match status" value="1"/>
</dbReference>
<reference evidence="8" key="3">
    <citation type="submission" date="2017-06" db="EMBL/GenBank/DDBJ databases">
        <authorList>
            <person name="Kim H.J."/>
            <person name="Triplett B.A."/>
        </authorList>
    </citation>
    <scope>NUCLEOTIDE SEQUENCE</scope>
    <source>
        <strain evidence="8">HLGZ1</strain>
    </source>
</reference>
<reference evidence="9 11" key="4">
    <citation type="submission" date="2021-10" db="EMBL/GenBank/DDBJ databases">
        <title>Whole-genome sequencing analysis of Laribacter hongkongensis: virulence gene profiles, carbohydrate-active enzyme prediction, and antimicrobial resistance characterization.</title>
        <authorList>
            <person name="Yuan P."/>
            <person name="Zhan Y."/>
            <person name="Chen D."/>
        </authorList>
    </citation>
    <scope>NUCLEOTIDE SEQUENCE [LARGE SCALE GENOMIC DNA]</scope>
    <source>
        <strain evidence="9 11">W67</strain>
    </source>
</reference>
<keyword evidence="3 7" id="KW-0812">Transmembrane</keyword>
<dbReference type="GO" id="GO:0032153">
    <property type="term" value="C:cell division site"/>
    <property type="evidence" value="ECO:0007669"/>
    <property type="project" value="UniProtKB-UniRule"/>
</dbReference>
<dbReference type="Proteomes" id="UP001200247">
    <property type="component" value="Unassembled WGS sequence"/>
</dbReference>
<gene>
    <name evidence="7 8" type="primary">ftsB</name>
    <name evidence="9" type="ORF">LH440_07750</name>
    <name evidence="8" type="ORF">LHGZ1_0537</name>
</gene>
<dbReference type="RefSeq" id="WP_012696033.1">
    <property type="nucleotide sequence ID" value="NZ_CP022115.1"/>
</dbReference>
<dbReference type="InterPro" id="IPR023081">
    <property type="entry name" value="Cell_div_FtsB"/>
</dbReference>
<keyword evidence="5 7" id="KW-0472">Membrane</keyword>
<evidence type="ECO:0000256" key="1">
    <source>
        <dbReference type="ARBA" id="ARBA00022475"/>
    </source>
</evidence>
<dbReference type="InterPro" id="IPR007060">
    <property type="entry name" value="FtsL/DivIC"/>
</dbReference>
<evidence type="ECO:0000256" key="4">
    <source>
        <dbReference type="ARBA" id="ARBA00022989"/>
    </source>
</evidence>
<dbReference type="OMA" id="YELGMVK"/>
<evidence type="ECO:0000256" key="7">
    <source>
        <dbReference type="HAMAP-Rule" id="MF_00599"/>
    </source>
</evidence>
<dbReference type="GO" id="GO:0043093">
    <property type="term" value="P:FtsZ-dependent cytokinesis"/>
    <property type="evidence" value="ECO:0007669"/>
    <property type="project" value="UniProtKB-UniRule"/>
</dbReference>
<protein>
    <recommendedName>
        <fullName evidence="7">Cell division protein FtsB</fullName>
    </recommendedName>
</protein>
<dbReference type="EMBL" id="JAJAXM010000011">
    <property type="protein sequence ID" value="MCG9025796.1"/>
    <property type="molecule type" value="Genomic_DNA"/>
</dbReference>
<keyword evidence="7" id="KW-0997">Cell inner membrane</keyword>
<accession>A0A248LF08</accession>
<evidence type="ECO:0000256" key="3">
    <source>
        <dbReference type="ARBA" id="ARBA00022692"/>
    </source>
</evidence>
<dbReference type="AlphaFoldDB" id="A0A248LF08"/>
<evidence type="ECO:0000313" key="9">
    <source>
        <dbReference type="EMBL" id="MCG9025796.1"/>
    </source>
</evidence>
<dbReference type="OrthoDB" id="7061211at2"/>
<evidence type="ECO:0000256" key="5">
    <source>
        <dbReference type="ARBA" id="ARBA00023136"/>
    </source>
</evidence>
<evidence type="ECO:0000256" key="2">
    <source>
        <dbReference type="ARBA" id="ARBA00022618"/>
    </source>
</evidence>
<evidence type="ECO:0000256" key="6">
    <source>
        <dbReference type="ARBA" id="ARBA00023306"/>
    </source>
</evidence>
<dbReference type="GO" id="GO:0030428">
    <property type="term" value="C:cell septum"/>
    <property type="evidence" value="ECO:0007669"/>
    <property type="project" value="TreeGrafter"/>
</dbReference>
<reference evidence="8" key="1">
    <citation type="journal article" date="2017" name="J. Antimicrob. Chemother.">
        <title>Emergence and genomic analysis of MDR Laribacter hongkongensis strain HLGZ1 from Guangzhou, China.</title>
        <authorList>
            <person name="Wu H.K."/>
            <person name="Chen J.H."/>
            <person name="Yang L."/>
            <person name="Li A.R."/>
            <person name="Su D.H."/>
            <person name="Lin Y.P."/>
            <person name="Chen D.Q."/>
        </authorList>
    </citation>
    <scope>NUCLEOTIDE SEQUENCE</scope>
    <source>
        <strain evidence="8">HLGZ1</strain>
    </source>
</reference>
<keyword evidence="4 7" id="KW-1133">Transmembrane helix</keyword>
<feature type="topological domain" description="Periplasmic" evidence="7">
    <location>
        <begin position="22"/>
        <end position="93"/>
    </location>
</feature>
<comment type="function">
    <text evidence="7">Essential cell division protein. May link together the upstream cell division proteins, which are predominantly cytoplasmic, with the downstream cell division proteins, which are predominantly periplasmic.</text>
</comment>
<name>A0A248LF08_9NEIS</name>
<evidence type="ECO:0000313" key="11">
    <source>
        <dbReference type="Proteomes" id="UP001200247"/>
    </source>
</evidence>